<dbReference type="Pfam" id="PF04397">
    <property type="entry name" value="LytTR"/>
    <property type="match status" value="1"/>
</dbReference>
<dbReference type="InterPro" id="IPR046947">
    <property type="entry name" value="LytR-like"/>
</dbReference>
<dbReference type="PROSITE" id="PS50110">
    <property type="entry name" value="RESPONSE_REGULATORY"/>
    <property type="match status" value="1"/>
</dbReference>
<reference evidence="4 5" key="1">
    <citation type="submission" date="2016-10" db="EMBL/GenBank/DDBJ databases">
        <title>Arsenicibacter rosenii gen. nov., sp. nov., an efficient arsenic-methylating bacterium isolated from an arsenic-contaminated paddy soil.</title>
        <authorList>
            <person name="Huang K."/>
        </authorList>
    </citation>
    <scope>NUCLEOTIDE SEQUENCE [LARGE SCALE GENOMIC DNA]</scope>
    <source>
        <strain evidence="4 5">SM-1</strain>
    </source>
</reference>
<dbReference type="Gene3D" id="3.40.50.2300">
    <property type="match status" value="1"/>
</dbReference>
<organism evidence="4 5">
    <name type="scientific">Arsenicibacter rosenii</name>
    <dbReference type="NCBI Taxonomy" id="1750698"/>
    <lineage>
        <taxon>Bacteria</taxon>
        <taxon>Pseudomonadati</taxon>
        <taxon>Bacteroidota</taxon>
        <taxon>Cytophagia</taxon>
        <taxon>Cytophagales</taxon>
        <taxon>Spirosomataceae</taxon>
        <taxon>Arsenicibacter</taxon>
    </lineage>
</organism>
<keyword evidence="1" id="KW-0597">Phosphoprotein</keyword>
<dbReference type="GO" id="GO:0003677">
    <property type="term" value="F:DNA binding"/>
    <property type="evidence" value="ECO:0007669"/>
    <property type="project" value="UniProtKB-KW"/>
</dbReference>
<dbReference type="AlphaFoldDB" id="A0A1S2VDE0"/>
<evidence type="ECO:0000256" key="1">
    <source>
        <dbReference type="PROSITE-ProRule" id="PRU00169"/>
    </source>
</evidence>
<protein>
    <submittedName>
        <fullName evidence="4">DNA-binding response regulator</fullName>
    </submittedName>
</protein>
<keyword evidence="4" id="KW-0238">DNA-binding</keyword>
<dbReference type="RefSeq" id="WP_071505640.1">
    <property type="nucleotide sequence ID" value="NZ_MORL01000019.1"/>
</dbReference>
<accession>A0A1S2VDE0</accession>
<dbReference type="SMART" id="SM00850">
    <property type="entry name" value="LytTR"/>
    <property type="match status" value="1"/>
</dbReference>
<feature type="domain" description="HTH LytTR-type" evidence="3">
    <location>
        <begin position="145"/>
        <end position="248"/>
    </location>
</feature>
<dbReference type="InterPro" id="IPR001789">
    <property type="entry name" value="Sig_transdc_resp-reg_receiver"/>
</dbReference>
<gene>
    <name evidence="4" type="ORF">BLX24_23365</name>
</gene>
<evidence type="ECO:0000259" key="2">
    <source>
        <dbReference type="PROSITE" id="PS50110"/>
    </source>
</evidence>
<dbReference type="SMART" id="SM00448">
    <property type="entry name" value="REC"/>
    <property type="match status" value="1"/>
</dbReference>
<dbReference type="PROSITE" id="PS50930">
    <property type="entry name" value="HTH_LYTTR"/>
    <property type="match status" value="1"/>
</dbReference>
<feature type="domain" description="Response regulatory" evidence="2">
    <location>
        <begin position="2"/>
        <end position="115"/>
    </location>
</feature>
<comment type="caution">
    <text evidence="4">The sequence shown here is derived from an EMBL/GenBank/DDBJ whole genome shotgun (WGS) entry which is preliminary data.</text>
</comment>
<dbReference type="Pfam" id="PF00072">
    <property type="entry name" value="Response_reg"/>
    <property type="match status" value="1"/>
</dbReference>
<dbReference type="SUPFAM" id="SSF52172">
    <property type="entry name" value="CheY-like"/>
    <property type="match status" value="1"/>
</dbReference>
<dbReference type="PANTHER" id="PTHR37299:SF1">
    <property type="entry name" value="STAGE 0 SPORULATION PROTEIN A HOMOLOG"/>
    <property type="match status" value="1"/>
</dbReference>
<evidence type="ECO:0000313" key="5">
    <source>
        <dbReference type="Proteomes" id="UP000181790"/>
    </source>
</evidence>
<dbReference type="InterPro" id="IPR007492">
    <property type="entry name" value="LytTR_DNA-bd_dom"/>
</dbReference>
<name>A0A1S2VDE0_9BACT</name>
<dbReference type="InterPro" id="IPR011006">
    <property type="entry name" value="CheY-like_superfamily"/>
</dbReference>
<proteinExistence type="predicted"/>
<dbReference type="OrthoDB" id="1646880at2"/>
<dbReference type="GO" id="GO:0000156">
    <property type="term" value="F:phosphorelay response regulator activity"/>
    <property type="evidence" value="ECO:0007669"/>
    <property type="project" value="InterPro"/>
</dbReference>
<dbReference type="PANTHER" id="PTHR37299">
    <property type="entry name" value="TRANSCRIPTIONAL REGULATOR-RELATED"/>
    <property type="match status" value="1"/>
</dbReference>
<evidence type="ECO:0000259" key="3">
    <source>
        <dbReference type="PROSITE" id="PS50930"/>
    </source>
</evidence>
<keyword evidence="5" id="KW-1185">Reference proteome</keyword>
<dbReference type="EMBL" id="MORL01000019">
    <property type="protein sequence ID" value="OIN56723.1"/>
    <property type="molecule type" value="Genomic_DNA"/>
</dbReference>
<dbReference type="Proteomes" id="UP000181790">
    <property type="component" value="Unassembled WGS sequence"/>
</dbReference>
<dbReference type="Gene3D" id="2.40.50.1020">
    <property type="entry name" value="LytTr DNA-binding domain"/>
    <property type="match status" value="1"/>
</dbReference>
<feature type="modified residue" description="4-aspartylphosphate" evidence="1">
    <location>
        <position position="54"/>
    </location>
</feature>
<sequence length="248" mass="28332">MKAILIDDELPNLHNLKALLETYCPQVEVCAMAQHAAGGKAALYTHQPDLLFLDIQMPEQDGFSLLRSLSSYDFEVIFVTAYDQYAIQAMRFSAVDYLLKPVSISELQAAVDRAAKQRQLKAQNRQVGYLMQWLEAQSQKEDLRIALSTMQETRFVKTTEIIRCESANNYTTFWLSDGMTLLVSKPIYEYDDLLTPYGFIRCHQSHLVNKAFIRSWQKEYGDFLQMTDGAQVPVSRGKKEAVKAALRL</sequence>
<evidence type="ECO:0000313" key="4">
    <source>
        <dbReference type="EMBL" id="OIN56723.1"/>
    </source>
</evidence>